<evidence type="ECO:0000256" key="1">
    <source>
        <dbReference type="ARBA" id="ARBA00001947"/>
    </source>
</evidence>
<gene>
    <name evidence="6" type="ORF">Amal_00109</name>
</gene>
<dbReference type="AlphaFoldDB" id="A0A177GFD2"/>
<dbReference type="InterPro" id="IPR036866">
    <property type="entry name" value="RibonucZ/Hydroxyglut_hydro"/>
</dbReference>
<dbReference type="eggNOG" id="COG0491">
    <property type="taxonomic scope" value="Bacteria"/>
</dbReference>
<dbReference type="PANTHER" id="PTHR46233:SF3">
    <property type="entry name" value="HYDROXYACYLGLUTATHIONE HYDROLASE GLOC"/>
    <property type="match status" value="1"/>
</dbReference>
<dbReference type="SUPFAM" id="SSF56281">
    <property type="entry name" value="Metallo-hydrolase/oxidoreductase"/>
    <property type="match status" value="1"/>
</dbReference>
<evidence type="ECO:0000256" key="2">
    <source>
        <dbReference type="ARBA" id="ARBA00022723"/>
    </source>
</evidence>
<evidence type="ECO:0000313" key="7">
    <source>
        <dbReference type="Proteomes" id="UP000077349"/>
    </source>
</evidence>
<dbReference type="GO" id="GO:0016787">
    <property type="term" value="F:hydrolase activity"/>
    <property type="evidence" value="ECO:0007669"/>
    <property type="project" value="UniProtKB-KW"/>
</dbReference>
<protein>
    <submittedName>
        <fullName evidence="6">Putative metal-binding enzyme</fullName>
    </submittedName>
</protein>
<reference evidence="6 7" key="1">
    <citation type="submission" date="2016-03" db="EMBL/GenBank/DDBJ databases">
        <title>Draft genome sequence of Acetobacter malorum CECT 7742, a strain isolated from strawberry vinegar.</title>
        <authorList>
            <person name="Sainz F."/>
            <person name="Mas A."/>
            <person name="Torija M.J."/>
        </authorList>
    </citation>
    <scope>NUCLEOTIDE SEQUENCE [LARGE SCALE GENOMIC DNA]</scope>
    <source>
        <strain evidence="6 7">CECT 7742</strain>
    </source>
</reference>
<organism evidence="6 7">
    <name type="scientific">Acetobacter malorum</name>
    <dbReference type="NCBI Taxonomy" id="178901"/>
    <lineage>
        <taxon>Bacteria</taxon>
        <taxon>Pseudomonadati</taxon>
        <taxon>Pseudomonadota</taxon>
        <taxon>Alphaproteobacteria</taxon>
        <taxon>Acetobacterales</taxon>
        <taxon>Acetobacteraceae</taxon>
        <taxon>Acetobacter</taxon>
    </lineage>
</organism>
<evidence type="ECO:0000256" key="4">
    <source>
        <dbReference type="ARBA" id="ARBA00022833"/>
    </source>
</evidence>
<evidence type="ECO:0000313" key="6">
    <source>
        <dbReference type="EMBL" id="OAG78511.1"/>
    </source>
</evidence>
<comment type="cofactor">
    <cofactor evidence="1">
        <name>Zn(2+)</name>
        <dbReference type="ChEBI" id="CHEBI:29105"/>
    </cofactor>
</comment>
<dbReference type="SMART" id="SM00849">
    <property type="entry name" value="Lactamase_B"/>
    <property type="match status" value="1"/>
</dbReference>
<dbReference type="CDD" id="cd07737">
    <property type="entry name" value="YcbL-like_MBL-fold"/>
    <property type="match status" value="1"/>
</dbReference>
<accession>A0A177GFD2</accession>
<dbReference type="PATRIC" id="fig|178901.16.peg.113"/>
<dbReference type="Proteomes" id="UP000077349">
    <property type="component" value="Unassembled WGS sequence"/>
</dbReference>
<keyword evidence="3" id="KW-0378">Hydrolase</keyword>
<dbReference type="Gene3D" id="3.60.15.10">
    <property type="entry name" value="Ribonuclease Z/Hydroxyacylglutathione hydrolase-like"/>
    <property type="match status" value="1"/>
</dbReference>
<dbReference type="Pfam" id="PF00753">
    <property type="entry name" value="Lactamase_B"/>
    <property type="match status" value="1"/>
</dbReference>
<dbReference type="InterPro" id="IPR051453">
    <property type="entry name" value="MBL_Glyoxalase_II"/>
</dbReference>
<name>A0A177GFD2_9PROT</name>
<keyword evidence="4" id="KW-0862">Zinc</keyword>
<keyword evidence="2" id="KW-0479">Metal-binding</keyword>
<dbReference type="InterPro" id="IPR001279">
    <property type="entry name" value="Metallo-B-lactamas"/>
</dbReference>
<comment type="caution">
    <text evidence="6">The sequence shown here is derived from an EMBL/GenBank/DDBJ whole genome shotgun (WGS) entry which is preliminary data.</text>
</comment>
<sequence length="224" mass="24521">MHLVYPDMQLQVLPVTPFRQNCSLLWDENTRHALVVDPGGDADFLMDVIRKRGLTVDAILLTHGHLDHAGGVAPLCRALAKEQGKAPTVIGPDKRDEFLLSSIVDQARHFGLPGLENATVDQYTQDGDRLELLGRTFLVRHIPGHTPGHVVFVDEKARFAFAGDTLFRGTIGRTDFPYGNSSLLICNLKEKLLPLGDDIVIMPGHGGSTSLGEERANNPFLRAG</sequence>
<feature type="domain" description="Metallo-beta-lactamase" evidence="5">
    <location>
        <begin position="19"/>
        <end position="205"/>
    </location>
</feature>
<evidence type="ECO:0000256" key="3">
    <source>
        <dbReference type="ARBA" id="ARBA00022801"/>
    </source>
</evidence>
<dbReference type="STRING" id="178901.AmDm5_0141"/>
<evidence type="ECO:0000259" key="5">
    <source>
        <dbReference type="SMART" id="SM00849"/>
    </source>
</evidence>
<dbReference type="GO" id="GO:0046872">
    <property type="term" value="F:metal ion binding"/>
    <property type="evidence" value="ECO:0007669"/>
    <property type="project" value="UniProtKB-KW"/>
</dbReference>
<proteinExistence type="predicted"/>
<dbReference type="PANTHER" id="PTHR46233">
    <property type="entry name" value="HYDROXYACYLGLUTATHIONE HYDROLASE GLOC"/>
    <property type="match status" value="1"/>
</dbReference>
<dbReference type="EMBL" id="LVHD01000002">
    <property type="protein sequence ID" value="OAG78511.1"/>
    <property type="molecule type" value="Genomic_DNA"/>
</dbReference>